<evidence type="ECO:0008006" key="5">
    <source>
        <dbReference type="Google" id="ProtNLM"/>
    </source>
</evidence>
<dbReference type="PANTHER" id="PTHR21662">
    <property type="entry name" value="RECEPTOR PROTEIN-TYROSINE KINASE"/>
    <property type="match status" value="1"/>
</dbReference>
<feature type="signal peptide" evidence="2">
    <location>
        <begin position="1"/>
        <end position="21"/>
    </location>
</feature>
<proteinExistence type="predicted"/>
<dbReference type="AlphaFoldDB" id="G0NYV3"/>
<dbReference type="EMBL" id="GL379985">
    <property type="protein sequence ID" value="EGT40228.1"/>
    <property type="molecule type" value="Genomic_DNA"/>
</dbReference>
<keyword evidence="2" id="KW-0732">Signal</keyword>
<dbReference type="FunCoup" id="G0NYV3">
    <property type="interactions" value="1899"/>
</dbReference>
<keyword evidence="1" id="KW-1133">Transmembrane helix</keyword>
<evidence type="ECO:0000313" key="3">
    <source>
        <dbReference type="EMBL" id="EGT40228.1"/>
    </source>
</evidence>
<dbReference type="OrthoDB" id="5872431at2759"/>
<dbReference type="Proteomes" id="UP000008068">
    <property type="component" value="Unassembled WGS sequence"/>
</dbReference>
<accession>G0NYV3</accession>
<evidence type="ECO:0000256" key="1">
    <source>
        <dbReference type="SAM" id="Phobius"/>
    </source>
</evidence>
<dbReference type="InParanoid" id="G0NYV3"/>
<reference evidence="4" key="1">
    <citation type="submission" date="2011-07" db="EMBL/GenBank/DDBJ databases">
        <authorList>
            <consortium name="Caenorhabditis brenneri Sequencing and Analysis Consortium"/>
            <person name="Wilson R.K."/>
        </authorList>
    </citation>
    <scope>NUCLEOTIDE SEQUENCE [LARGE SCALE GENOMIC DNA]</scope>
    <source>
        <strain evidence="4">PB2801</strain>
    </source>
</reference>
<feature type="chain" id="PRO_5003405679" description="Receptor L-domain domain-containing protein" evidence="2">
    <location>
        <begin position="22"/>
        <end position="276"/>
    </location>
</feature>
<sequence>MKFSFLKTIIFISLSFQAIIGQTPDKRCNGDDASKLQSGCVVIENSKLIFTDYDNEDAIFNTLSTVLRVENGVEVIGTTLENFDYLSNVEEIKNPDGPALLFKNNKELKRITLENLKVLGGKKEDVLFDQDNFPVTAYDDPEAFYDLLGLEAAARAFHGTEKCTEAFIKIIPLEPPGYGWLLYLSICLCAGITGFVAYQAIRLLKLKGKLGKKSGGKYVDDQEAEGEKSKLKKRSRNLRLFGMKINLLAVPVCILFVIPSAVANLKVFTQECISKV</sequence>
<dbReference type="InterPro" id="IPR053079">
    <property type="entry name" value="SPS2_domain"/>
</dbReference>
<dbReference type="OMA" id="MEEDCVI"/>
<evidence type="ECO:0000256" key="2">
    <source>
        <dbReference type="SAM" id="SignalP"/>
    </source>
</evidence>
<keyword evidence="1" id="KW-0472">Membrane</keyword>
<feature type="transmembrane region" description="Helical" evidence="1">
    <location>
        <begin position="180"/>
        <end position="204"/>
    </location>
</feature>
<dbReference type="HOGENOM" id="CLU_076970_1_0_1"/>
<feature type="transmembrane region" description="Helical" evidence="1">
    <location>
        <begin position="238"/>
        <end position="258"/>
    </location>
</feature>
<gene>
    <name evidence="3" type="ORF">CAEBREN_20542</name>
</gene>
<organism evidence="4">
    <name type="scientific">Caenorhabditis brenneri</name>
    <name type="common">Nematode worm</name>
    <dbReference type="NCBI Taxonomy" id="135651"/>
    <lineage>
        <taxon>Eukaryota</taxon>
        <taxon>Metazoa</taxon>
        <taxon>Ecdysozoa</taxon>
        <taxon>Nematoda</taxon>
        <taxon>Chromadorea</taxon>
        <taxon>Rhabditida</taxon>
        <taxon>Rhabditina</taxon>
        <taxon>Rhabditomorpha</taxon>
        <taxon>Rhabditoidea</taxon>
        <taxon>Rhabditidae</taxon>
        <taxon>Peloderinae</taxon>
        <taxon>Caenorhabditis</taxon>
    </lineage>
</organism>
<dbReference type="SUPFAM" id="SSF52058">
    <property type="entry name" value="L domain-like"/>
    <property type="match status" value="1"/>
</dbReference>
<dbReference type="eggNOG" id="ENOG502TI76">
    <property type="taxonomic scope" value="Eukaryota"/>
</dbReference>
<evidence type="ECO:0000313" key="4">
    <source>
        <dbReference type="Proteomes" id="UP000008068"/>
    </source>
</evidence>
<dbReference type="PANTHER" id="PTHR21662:SF54">
    <property type="entry name" value="PEPTIDASE_M1 DOMAIN-CONTAINING PROTEIN-RELATED"/>
    <property type="match status" value="1"/>
</dbReference>
<protein>
    <recommendedName>
        <fullName evidence="5">Receptor L-domain domain-containing protein</fullName>
    </recommendedName>
</protein>
<name>G0NYV3_CAEBE</name>
<keyword evidence="4" id="KW-1185">Reference proteome</keyword>
<keyword evidence="1" id="KW-0812">Transmembrane</keyword>
<dbReference type="STRING" id="135651.G0NYV3"/>